<reference evidence="2" key="1">
    <citation type="submission" date="2019-08" db="EMBL/GenBank/DDBJ databases">
        <title>The genome of the North American firefly Photinus pyralis.</title>
        <authorList>
            <consortium name="Photinus pyralis genome working group"/>
            <person name="Fallon T.R."/>
            <person name="Sander Lower S.E."/>
            <person name="Weng J.-K."/>
        </authorList>
    </citation>
    <scope>NUCLEOTIDE SEQUENCE</scope>
    <source>
        <strain evidence="2">TRF0915ILg1</strain>
        <tissue evidence="2">Whole body</tissue>
    </source>
</reference>
<dbReference type="AlphaFoldDB" id="A0A8K0D009"/>
<comment type="caution">
    <text evidence="2">The sequence shown here is derived from an EMBL/GenBank/DDBJ whole genome shotgun (WGS) entry which is preliminary data.</text>
</comment>
<feature type="domain" description="PiggyBac transposable element-derived protein" evidence="1">
    <location>
        <begin position="6"/>
        <end position="109"/>
    </location>
</feature>
<evidence type="ECO:0000313" key="2">
    <source>
        <dbReference type="EMBL" id="KAF2893557.1"/>
    </source>
</evidence>
<evidence type="ECO:0000259" key="1">
    <source>
        <dbReference type="Pfam" id="PF13843"/>
    </source>
</evidence>
<dbReference type="Proteomes" id="UP000801492">
    <property type="component" value="Unassembled WGS sequence"/>
</dbReference>
<feature type="non-terminal residue" evidence="2">
    <location>
        <position position="162"/>
    </location>
</feature>
<accession>A0A8K0D009</accession>
<proteinExistence type="predicted"/>
<dbReference type="OrthoDB" id="6778867at2759"/>
<dbReference type="PANTHER" id="PTHR47272:SF1">
    <property type="entry name" value="PIGGYBAC TRANSPOSABLE ELEMENT-DERIVED PROTEIN 3-LIKE"/>
    <property type="match status" value="1"/>
</dbReference>
<dbReference type="InterPro" id="IPR029526">
    <property type="entry name" value="PGBD"/>
</dbReference>
<dbReference type="EMBL" id="VTPC01007891">
    <property type="protein sequence ID" value="KAF2893557.1"/>
    <property type="molecule type" value="Genomic_DNA"/>
</dbReference>
<sequence>MLPREDESHDRLHKIRPVISYLLNRFQMVPYEACLSVDEQMCDTKAKNYMRQYMPAKPHKWGYKLFVLSGISGYSYNFEVYTGQENKINNNEKDLGACANVVVRLGESLCSMGIRQISQRGRKSDIDKQLENKRQIQNSIPSKDVRTDHYSHWPEWKEKRNR</sequence>
<dbReference type="Pfam" id="PF13843">
    <property type="entry name" value="DDE_Tnp_1_7"/>
    <property type="match status" value="1"/>
</dbReference>
<organism evidence="2 3">
    <name type="scientific">Ignelater luminosus</name>
    <name type="common">Cucubano</name>
    <name type="synonym">Pyrophorus luminosus</name>
    <dbReference type="NCBI Taxonomy" id="2038154"/>
    <lineage>
        <taxon>Eukaryota</taxon>
        <taxon>Metazoa</taxon>
        <taxon>Ecdysozoa</taxon>
        <taxon>Arthropoda</taxon>
        <taxon>Hexapoda</taxon>
        <taxon>Insecta</taxon>
        <taxon>Pterygota</taxon>
        <taxon>Neoptera</taxon>
        <taxon>Endopterygota</taxon>
        <taxon>Coleoptera</taxon>
        <taxon>Polyphaga</taxon>
        <taxon>Elateriformia</taxon>
        <taxon>Elateroidea</taxon>
        <taxon>Elateridae</taxon>
        <taxon>Agrypninae</taxon>
        <taxon>Pyrophorini</taxon>
        <taxon>Ignelater</taxon>
    </lineage>
</organism>
<evidence type="ECO:0000313" key="3">
    <source>
        <dbReference type="Proteomes" id="UP000801492"/>
    </source>
</evidence>
<name>A0A8K0D009_IGNLU</name>
<protein>
    <recommendedName>
        <fullName evidence="1">PiggyBac transposable element-derived protein domain-containing protein</fullName>
    </recommendedName>
</protein>
<gene>
    <name evidence="2" type="ORF">ILUMI_12617</name>
</gene>
<dbReference type="PANTHER" id="PTHR47272">
    <property type="entry name" value="DDE_TNP_1_7 DOMAIN-CONTAINING PROTEIN"/>
    <property type="match status" value="1"/>
</dbReference>
<keyword evidence="3" id="KW-1185">Reference proteome</keyword>